<dbReference type="Pfam" id="PF00078">
    <property type="entry name" value="RVT_1"/>
    <property type="match status" value="1"/>
</dbReference>
<sequence>MQTRVSLVIEGIPPHAWENEVVEDLLGKSCAIVEVAPETRTRSNLATFNLTAVTSDIGSIPVARMLVVPEPLPLGGGPGMGSSSTAGAQPQIKTLSYKVLIHVTSVDEEGLVGAEQGEAGGDRHRLPRPDSGGGGGGSRRRVTRNLRWRLGEPDRREGPRRWGQQRCGLTFAQVAAGGSSDWRLPSLGGPDPVVFQSEGGLEASAENRERDLTPDKAVSAPVVDRGSATLSLGLGQGDQRANQERPAYECETAVETEQVRVASADSCAGTHMDQDNTSEKETEDPCRKDPEESDALMGREAHRTSAEAFLPAKEVETNAVAGSGGGPACMGEEQESSSDSSTEPSELGPEELVHAEQYVRISLSGDGEQQLGNGQPPRYVARSLILGTEGEESTPLGSPCQSFTGPNSDMQMVPREPQLEEVPGQTQEEEVQSVRDTTDQAAAEAARIKAFCKGILKTLAPPLLREIESTSKLRAGAEPFTPRRVTRRALAETSAAGKPPVKKATAAETVLLKALGITASDMAVADEDLEETKVAVIDSFFVMQCLGPSFDGFAYLPAEGTRGGILLAWDSSVLKVSNISFDTFAITGEVCVGDHHKWWITTVYGPQATEDKRAFIRELTERRLLCPGPWMVLGDFNLILNAIDKNNTNIDRTMMACFRRFVQQHELKDIYMHGRVYTWSNDREEPTMSRIDRVLVSTDWDSQNPEALLQALSSSISDHAPLHLALNAMFKPKRRFHFESCWVKLEGFQEALAEAWQCDEGIVDPFKRLDILFRNTATFLQSWGQRKIGNIKLQIALANLIIFKLDVAQEQRRLSDGERWLRRTLKHSILGLASLERTIARQRSRLRWIREGDANTRLFHSVANGRRSMNYITAVNIGESTITDQEGKVQAFTDAYINLLGTVQNRDYTLDLEALNIQAVNLDSLQGLFSEEEVWGVVKELPHDRAPGPDGFTGVFYQVAWPIIKGDIMAGLQKLAVGDGRGFAKLNKALITLIPKKPGAVEIGDYRPISLVHSFSKLFSKLLANRLRPRLGELVSPNQSAFVKGRSLHDNFVLVRQVARKINQRRVKGVLLKLDISRAFDSISWSFLFEVLAKMGFGDMFRRWIAILLSSASTRVTVNGVPGPNIRHVRGLRQGDPTSPMLFVIGMEVLTAAIVRAVHAQIYQGIANTSPIQRLSVYADDVVLFMRPEEGELRATKEILDMFGIASGLRVNYAKTAATLIRGEDEDEDRVRSILGCALSDFPIKYLGLQLALRPLTRNEWQPVLDKTLNCIPAWQRGLIARQGRLVLIKSVVLARPVHHLLVADAPTWLLEEVVKWIRSFFWTGKRKVNGGQCLVAWEEISQPTAFGGLGVKDLRLQGLALRARWAWLRRTDPSRPWQGLPQLQDNEATAVFHSLAKIHLGDGRKTLFWSDRWLNGLSLEDIAPQVVAAVPTRRRNCRLVAEALTDNKWMLDVQGDLSEEGRMQCIRLWLHVREVELNNDLEDRFTWKGAAKGSYSAGDTYRMLCHGRIRSEAADWIWKSNATLKCKIFIWLALRYMLWTSDRRARHGLQEQASVCYTCLQEEDKVDHILVQCVFAREVWLGCLTERDFHVQNPDQNSRLEAWWNRAREEVPTVNRRSFDTMVILTAWMLWKQRNARVFGNQRDLCDATQLTERIKEELYLWELAHAGGSAPASRE</sequence>
<evidence type="ECO:0000313" key="3">
    <source>
        <dbReference type="EMBL" id="KAK1684447.1"/>
    </source>
</evidence>
<dbReference type="PROSITE" id="PS50878">
    <property type="entry name" value="RT_POL"/>
    <property type="match status" value="1"/>
</dbReference>
<dbReference type="EMBL" id="JAUUTY010000002">
    <property type="protein sequence ID" value="KAK1684447.1"/>
    <property type="molecule type" value="Genomic_DNA"/>
</dbReference>
<evidence type="ECO:0000256" key="1">
    <source>
        <dbReference type="SAM" id="MobiDB-lite"/>
    </source>
</evidence>
<proteinExistence type="predicted"/>
<dbReference type="InterPro" id="IPR036691">
    <property type="entry name" value="Endo/exonu/phosph_ase_sf"/>
</dbReference>
<feature type="region of interest" description="Disordered" evidence="1">
    <location>
        <begin position="229"/>
        <end position="248"/>
    </location>
</feature>
<keyword evidence="4" id="KW-1185">Reference proteome</keyword>
<accession>A0AAD8TMG3</accession>
<dbReference type="Proteomes" id="UP001231189">
    <property type="component" value="Unassembled WGS sequence"/>
</dbReference>
<evidence type="ECO:0000313" key="4">
    <source>
        <dbReference type="Proteomes" id="UP001231189"/>
    </source>
</evidence>
<feature type="region of interest" description="Disordered" evidence="1">
    <location>
        <begin position="390"/>
        <end position="412"/>
    </location>
</feature>
<evidence type="ECO:0000259" key="2">
    <source>
        <dbReference type="PROSITE" id="PS50878"/>
    </source>
</evidence>
<gene>
    <name evidence="3" type="ORF">QYE76_045295</name>
</gene>
<dbReference type="CDD" id="cd01650">
    <property type="entry name" value="RT_nLTR_like"/>
    <property type="match status" value="1"/>
</dbReference>
<dbReference type="InterPro" id="IPR026960">
    <property type="entry name" value="RVT-Znf"/>
</dbReference>
<name>A0AAD8TMG3_LOLMU</name>
<dbReference type="SUPFAM" id="SSF56219">
    <property type="entry name" value="DNase I-like"/>
    <property type="match status" value="1"/>
</dbReference>
<dbReference type="InterPro" id="IPR043502">
    <property type="entry name" value="DNA/RNA_pol_sf"/>
</dbReference>
<dbReference type="SUPFAM" id="SSF56672">
    <property type="entry name" value="DNA/RNA polymerases"/>
    <property type="match status" value="1"/>
</dbReference>
<reference evidence="3" key="1">
    <citation type="submission" date="2023-07" db="EMBL/GenBank/DDBJ databases">
        <title>A chromosome-level genome assembly of Lolium multiflorum.</title>
        <authorList>
            <person name="Chen Y."/>
            <person name="Copetti D."/>
            <person name="Kolliker R."/>
            <person name="Studer B."/>
        </authorList>
    </citation>
    <scope>NUCLEOTIDE SEQUENCE</scope>
    <source>
        <strain evidence="3">02402/16</strain>
        <tissue evidence="3">Leaf</tissue>
    </source>
</reference>
<feature type="domain" description="Reverse transcriptase" evidence="2">
    <location>
        <begin position="975"/>
        <end position="1251"/>
    </location>
</feature>
<feature type="compositionally biased region" description="Basic and acidic residues" evidence="1">
    <location>
        <begin position="205"/>
        <end position="214"/>
    </location>
</feature>
<dbReference type="GO" id="GO:0003824">
    <property type="term" value="F:catalytic activity"/>
    <property type="evidence" value="ECO:0007669"/>
    <property type="project" value="InterPro"/>
</dbReference>
<comment type="caution">
    <text evidence="3">The sequence shown here is derived from an EMBL/GenBank/DDBJ whole genome shotgun (WGS) entry which is preliminary data.</text>
</comment>
<feature type="compositionally biased region" description="Polar residues" evidence="1">
    <location>
        <begin position="395"/>
        <end position="410"/>
    </location>
</feature>
<feature type="compositionally biased region" description="Basic and acidic residues" evidence="1">
    <location>
        <begin position="272"/>
        <end position="290"/>
    </location>
</feature>
<dbReference type="Pfam" id="PF13966">
    <property type="entry name" value="zf-RVT"/>
    <property type="match status" value="1"/>
</dbReference>
<dbReference type="Pfam" id="PF03372">
    <property type="entry name" value="Exo_endo_phos"/>
    <property type="match status" value="1"/>
</dbReference>
<feature type="compositionally biased region" description="Low complexity" evidence="1">
    <location>
        <begin position="337"/>
        <end position="346"/>
    </location>
</feature>
<dbReference type="InterPro" id="IPR000477">
    <property type="entry name" value="RT_dom"/>
</dbReference>
<feature type="region of interest" description="Disordered" evidence="1">
    <location>
        <begin position="204"/>
        <end position="224"/>
    </location>
</feature>
<organism evidence="3 4">
    <name type="scientific">Lolium multiflorum</name>
    <name type="common">Italian ryegrass</name>
    <name type="synonym">Lolium perenne subsp. multiflorum</name>
    <dbReference type="NCBI Taxonomy" id="4521"/>
    <lineage>
        <taxon>Eukaryota</taxon>
        <taxon>Viridiplantae</taxon>
        <taxon>Streptophyta</taxon>
        <taxon>Embryophyta</taxon>
        <taxon>Tracheophyta</taxon>
        <taxon>Spermatophyta</taxon>
        <taxon>Magnoliopsida</taxon>
        <taxon>Liliopsida</taxon>
        <taxon>Poales</taxon>
        <taxon>Poaceae</taxon>
        <taxon>BOP clade</taxon>
        <taxon>Pooideae</taxon>
        <taxon>Poodae</taxon>
        <taxon>Poeae</taxon>
        <taxon>Poeae Chloroplast Group 2 (Poeae type)</taxon>
        <taxon>Loliodinae</taxon>
        <taxon>Loliinae</taxon>
        <taxon>Lolium</taxon>
    </lineage>
</organism>
<feature type="compositionally biased region" description="Basic residues" evidence="1">
    <location>
        <begin position="138"/>
        <end position="147"/>
    </location>
</feature>
<feature type="region of interest" description="Disordered" evidence="1">
    <location>
        <begin position="114"/>
        <end position="164"/>
    </location>
</feature>
<protein>
    <recommendedName>
        <fullName evidence="2">Reverse transcriptase domain-containing protein</fullName>
    </recommendedName>
</protein>
<dbReference type="PANTHER" id="PTHR19446">
    <property type="entry name" value="REVERSE TRANSCRIPTASES"/>
    <property type="match status" value="1"/>
</dbReference>
<dbReference type="Gene3D" id="3.60.10.10">
    <property type="entry name" value="Endonuclease/exonuclease/phosphatase"/>
    <property type="match status" value="1"/>
</dbReference>
<feature type="region of interest" description="Disordered" evidence="1">
    <location>
        <begin position="265"/>
        <end position="349"/>
    </location>
</feature>
<feature type="compositionally biased region" description="Basic and acidic residues" evidence="1">
    <location>
        <begin position="149"/>
        <end position="160"/>
    </location>
</feature>
<dbReference type="InterPro" id="IPR005135">
    <property type="entry name" value="Endo/exonuclease/phosphatase"/>
</dbReference>